<dbReference type="EMBL" id="QUAK01000120">
    <property type="protein sequence ID" value="RFU84475.1"/>
    <property type="molecule type" value="Genomic_DNA"/>
</dbReference>
<protein>
    <recommendedName>
        <fullName evidence="4">TAXI family TRAP transporter solute-binding subunit</fullName>
    </recommendedName>
</protein>
<dbReference type="InterPro" id="IPR011852">
    <property type="entry name" value="TRAP_TAXI"/>
</dbReference>
<proteinExistence type="predicted"/>
<evidence type="ECO:0000313" key="2">
    <source>
        <dbReference type="EMBL" id="RFU84475.1"/>
    </source>
</evidence>
<dbReference type="Pfam" id="PF16868">
    <property type="entry name" value="NMT1_3"/>
    <property type="match status" value="1"/>
</dbReference>
<evidence type="ECO:0000256" key="1">
    <source>
        <dbReference type="SAM" id="Phobius"/>
    </source>
</evidence>
<name>A0A372M1U8_9ACTN</name>
<dbReference type="SUPFAM" id="SSF53850">
    <property type="entry name" value="Periplasmic binding protein-like II"/>
    <property type="match status" value="1"/>
</dbReference>
<dbReference type="NCBIfam" id="TIGR02122">
    <property type="entry name" value="TRAP_TAXI"/>
    <property type="match status" value="1"/>
</dbReference>
<reference evidence="2 3" key="1">
    <citation type="submission" date="2018-08" db="EMBL/GenBank/DDBJ databases">
        <title>Isolation, diversity and antifungal activity of Actinobacteria from wheat.</title>
        <authorList>
            <person name="Han C."/>
        </authorList>
    </citation>
    <scope>NUCLEOTIDE SEQUENCE [LARGE SCALE GENOMIC DNA]</scope>
    <source>
        <strain evidence="2 3">NEAU-YY421</strain>
    </source>
</reference>
<feature type="transmembrane region" description="Helical" evidence="1">
    <location>
        <begin position="12"/>
        <end position="33"/>
    </location>
</feature>
<keyword evidence="1" id="KW-0812">Transmembrane</keyword>
<dbReference type="OrthoDB" id="5582316at2"/>
<keyword evidence="1" id="KW-0472">Membrane</keyword>
<keyword evidence="3" id="KW-1185">Reference proteome</keyword>
<keyword evidence="1" id="KW-1133">Transmembrane helix</keyword>
<dbReference type="AlphaFoldDB" id="A0A372M1U8"/>
<sequence length="331" mass="35536">MPRAALPRTSRGRAVVGATACLVVAGLLLWWLVPAGDAQPRGRVTFSTGVDAGVYEKYGKLLQQAAARDLPELDIDLVTSDGSQENVARVAQGRADFTIAAADAVEQYQLEGYPGGERLRGCARLYDDYIQLVVPQESGIREAGDLRGKRVAVGQDRSGVRLVADRVLRAAGLDLDKDLTAVASGIDEAPELLSKGDVDAFFWSGGLPTSSVRELSERDDIRLVPLGSLITELHKQGGASRYYRAAVMPADAYPRAQNSAVRTLAVANLLVTTIGQDSAVTEGLTRTVIDNRDHIGSEVHAAQLVDLRTAIYTDPLALHTGARDYYRSVKP</sequence>
<organism evidence="2 3">
    <name type="scientific">Streptomyces triticagri</name>
    <dbReference type="NCBI Taxonomy" id="2293568"/>
    <lineage>
        <taxon>Bacteria</taxon>
        <taxon>Bacillati</taxon>
        <taxon>Actinomycetota</taxon>
        <taxon>Actinomycetes</taxon>
        <taxon>Kitasatosporales</taxon>
        <taxon>Streptomycetaceae</taxon>
        <taxon>Streptomyces</taxon>
    </lineage>
</organism>
<evidence type="ECO:0008006" key="4">
    <source>
        <dbReference type="Google" id="ProtNLM"/>
    </source>
</evidence>
<dbReference type="RefSeq" id="WP_128557961.1">
    <property type="nucleotide sequence ID" value="NZ_QUAK01000120.1"/>
</dbReference>
<dbReference type="Proteomes" id="UP000263094">
    <property type="component" value="Unassembled WGS sequence"/>
</dbReference>
<dbReference type="Gene3D" id="3.40.190.10">
    <property type="entry name" value="Periplasmic binding protein-like II"/>
    <property type="match status" value="2"/>
</dbReference>
<accession>A0A372M1U8</accession>
<evidence type="ECO:0000313" key="3">
    <source>
        <dbReference type="Proteomes" id="UP000263094"/>
    </source>
</evidence>
<gene>
    <name evidence="2" type="ORF">DY218_22735</name>
</gene>
<dbReference type="PANTHER" id="PTHR42941">
    <property type="entry name" value="SLL1037 PROTEIN"/>
    <property type="match status" value="1"/>
</dbReference>
<dbReference type="PANTHER" id="PTHR42941:SF1">
    <property type="entry name" value="SLL1037 PROTEIN"/>
    <property type="match status" value="1"/>
</dbReference>
<comment type="caution">
    <text evidence="2">The sequence shown here is derived from an EMBL/GenBank/DDBJ whole genome shotgun (WGS) entry which is preliminary data.</text>
</comment>